<dbReference type="EMBL" id="BAABBY010000005">
    <property type="protein sequence ID" value="GAA4204153.1"/>
    <property type="molecule type" value="Genomic_DNA"/>
</dbReference>
<evidence type="ECO:0000313" key="3">
    <source>
        <dbReference type="Proteomes" id="UP001501772"/>
    </source>
</evidence>
<accession>A0ABP8BDE4</accession>
<comment type="caution">
    <text evidence="2">The sequence shown here is derived from an EMBL/GenBank/DDBJ whole genome shotgun (WGS) entry which is preliminary data.</text>
</comment>
<dbReference type="Gene3D" id="3.40.50.300">
    <property type="entry name" value="P-loop containing nucleotide triphosphate hydrolases"/>
    <property type="match status" value="1"/>
</dbReference>
<name>A0ABP8BDE4_9SPHI</name>
<dbReference type="RefSeq" id="WP_344851465.1">
    <property type="nucleotide sequence ID" value="NZ_BAABBY010000005.1"/>
</dbReference>
<dbReference type="PANTHER" id="PTHR32182">
    <property type="entry name" value="DNA REPLICATION AND REPAIR PROTEIN RECF"/>
    <property type="match status" value="1"/>
</dbReference>
<organism evidence="2 3">
    <name type="scientific">Pedobacter jeongneungensis</name>
    <dbReference type="NCBI Taxonomy" id="947309"/>
    <lineage>
        <taxon>Bacteria</taxon>
        <taxon>Pseudomonadati</taxon>
        <taxon>Bacteroidota</taxon>
        <taxon>Sphingobacteriia</taxon>
        <taxon>Sphingobacteriales</taxon>
        <taxon>Sphingobacteriaceae</taxon>
        <taxon>Pedobacter</taxon>
    </lineage>
</organism>
<evidence type="ECO:0000259" key="1">
    <source>
        <dbReference type="Pfam" id="PF02463"/>
    </source>
</evidence>
<sequence length="617" mass="72529">MQKIKKLHLNNFKFFFGENNIEFCQKNILIYGENGSGKSSIYWALYTFLQSVYKPDEEIKKYFDPENEQNLVNRFMLPGTNSSIVVEFEDEHESSITKKISLATVNTKSDNFLKTVAQSSDFINYRLLSKVYDFSNRDKVDLFSIFEAEILTYVNFDSEFIAGNRNANDWWQHIANGLNPRPKMHERAYVEFQDSVNRFNIEFDTFLNRIVESANDYLQNKFKQKLKVEFKYCNTSYDAFLPNSTTKRNHSVIRPKILLSVQYLHDSLDDANKGINRPHSFLNEARLTTIALAIRFAVLDLKYIRDATKLLVLDDLLISLDMSNRDMVLELVLNQFKNYQIIILTHDRSFFNLIKKRLDYEGLLAEWAIREMYQDENNEKIPIPFIPNNSDYLERAEKYLREFDYPACANYLRKEAERLLKQLLPYHKTIKTTDEEGTKALQLDTLMDNFKKVYQEYGGDFNEFKKLKEYKDILLNPLSHDNLDAPIYKLELIELKGTLIKLRKLEAKILVSIKEDPNEYIVLTEVDSAGETFKYKIQLLEYLKAFKLLDGTWQLSDPECMFLKRKKVSDDSIEDLNKKFKLKRGYDKIKHALNIQDTNADFLDIITAKGITLRNLL</sequence>
<dbReference type="Pfam" id="PF02463">
    <property type="entry name" value="SMC_N"/>
    <property type="match status" value="1"/>
</dbReference>
<dbReference type="SUPFAM" id="SSF52540">
    <property type="entry name" value="P-loop containing nucleoside triphosphate hydrolases"/>
    <property type="match status" value="1"/>
</dbReference>
<dbReference type="PANTHER" id="PTHR32182:SF0">
    <property type="entry name" value="DNA REPLICATION AND REPAIR PROTEIN RECF"/>
    <property type="match status" value="1"/>
</dbReference>
<feature type="domain" description="RecF/RecN/SMC N-terminal" evidence="1">
    <location>
        <begin position="4"/>
        <end position="354"/>
    </location>
</feature>
<dbReference type="InterPro" id="IPR003395">
    <property type="entry name" value="RecF/RecN/SMC_N"/>
</dbReference>
<proteinExistence type="predicted"/>
<dbReference type="InterPro" id="IPR027417">
    <property type="entry name" value="P-loop_NTPase"/>
</dbReference>
<dbReference type="Proteomes" id="UP001501772">
    <property type="component" value="Unassembled WGS sequence"/>
</dbReference>
<keyword evidence="3" id="KW-1185">Reference proteome</keyword>
<reference evidence="3" key="1">
    <citation type="journal article" date="2019" name="Int. J. Syst. Evol. Microbiol.">
        <title>The Global Catalogue of Microorganisms (GCM) 10K type strain sequencing project: providing services to taxonomists for standard genome sequencing and annotation.</title>
        <authorList>
            <consortium name="The Broad Institute Genomics Platform"/>
            <consortium name="The Broad Institute Genome Sequencing Center for Infectious Disease"/>
            <person name="Wu L."/>
            <person name="Ma J."/>
        </authorList>
    </citation>
    <scope>NUCLEOTIDE SEQUENCE [LARGE SCALE GENOMIC DNA]</scope>
    <source>
        <strain evidence="3">JCM 17626</strain>
    </source>
</reference>
<gene>
    <name evidence="2" type="ORF">GCM10022289_21570</name>
</gene>
<evidence type="ECO:0000313" key="2">
    <source>
        <dbReference type="EMBL" id="GAA4204153.1"/>
    </source>
</evidence>
<protein>
    <recommendedName>
        <fullName evidence="1">RecF/RecN/SMC N-terminal domain-containing protein</fullName>
    </recommendedName>
</protein>